<dbReference type="EMBL" id="JBJQND010000016">
    <property type="protein sequence ID" value="KAL3847845.1"/>
    <property type="molecule type" value="Genomic_DNA"/>
</dbReference>
<dbReference type="InterPro" id="IPR046906">
    <property type="entry name" value="Mab-21_HhH/H2TH-like"/>
</dbReference>
<evidence type="ECO:0000259" key="1">
    <source>
        <dbReference type="Pfam" id="PF03281"/>
    </source>
</evidence>
<dbReference type="PANTHER" id="PTHR10656">
    <property type="entry name" value="CELL FATE DETERMINING PROTEIN MAB21-RELATED"/>
    <property type="match status" value="1"/>
</dbReference>
<reference evidence="3 4" key="1">
    <citation type="submission" date="2024-11" db="EMBL/GenBank/DDBJ databases">
        <title>Chromosome-level genome assembly of the freshwater bivalve Anodonta woodiana.</title>
        <authorList>
            <person name="Chen X."/>
        </authorList>
    </citation>
    <scope>NUCLEOTIDE SEQUENCE [LARGE SCALE GENOMIC DNA]</scope>
    <source>
        <strain evidence="3">MN2024</strain>
        <tissue evidence="3">Gills</tissue>
    </source>
</reference>
<organism evidence="3 4">
    <name type="scientific">Sinanodonta woodiana</name>
    <name type="common">Chinese pond mussel</name>
    <name type="synonym">Anodonta woodiana</name>
    <dbReference type="NCBI Taxonomy" id="1069815"/>
    <lineage>
        <taxon>Eukaryota</taxon>
        <taxon>Metazoa</taxon>
        <taxon>Spiralia</taxon>
        <taxon>Lophotrochozoa</taxon>
        <taxon>Mollusca</taxon>
        <taxon>Bivalvia</taxon>
        <taxon>Autobranchia</taxon>
        <taxon>Heteroconchia</taxon>
        <taxon>Palaeoheterodonta</taxon>
        <taxon>Unionida</taxon>
        <taxon>Unionoidea</taxon>
        <taxon>Unionidae</taxon>
        <taxon>Unioninae</taxon>
        <taxon>Sinanodonta</taxon>
    </lineage>
</organism>
<evidence type="ECO:0000259" key="2">
    <source>
        <dbReference type="Pfam" id="PF20266"/>
    </source>
</evidence>
<evidence type="ECO:0000313" key="3">
    <source>
        <dbReference type="EMBL" id="KAL3847845.1"/>
    </source>
</evidence>
<dbReference type="AlphaFoldDB" id="A0ABD3UFX7"/>
<dbReference type="InterPro" id="IPR046903">
    <property type="entry name" value="Mab-21-like_nuc_Trfase"/>
</dbReference>
<dbReference type="Proteomes" id="UP001634394">
    <property type="component" value="Unassembled WGS sequence"/>
</dbReference>
<name>A0ABD3UFX7_SINWO</name>
<feature type="domain" description="Mab-21-like HhH/H2TH-like" evidence="2">
    <location>
        <begin position="100"/>
        <end position="174"/>
    </location>
</feature>
<gene>
    <name evidence="3" type="ORF">ACJMK2_018736</name>
</gene>
<evidence type="ECO:0000313" key="4">
    <source>
        <dbReference type="Proteomes" id="UP001634394"/>
    </source>
</evidence>
<feature type="domain" description="Mab-21-like nucleotidyltransferase" evidence="1">
    <location>
        <begin position="11"/>
        <end position="86"/>
    </location>
</feature>
<protein>
    <submittedName>
        <fullName evidence="3">Uncharacterized protein</fullName>
    </submittedName>
</protein>
<dbReference type="Gene3D" id="1.10.1410.40">
    <property type="match status" value="1"/>
</dbReference>
<proteinExistence type="predicted"/>
<dbReference type="Pfam" id="PF03281">
    <property type="entry name" value="Mab-21"/>
    <property type="match status" value="1"/>
</dbReference>
<keyword evidence="4" id="KW-1185">Reference proteome</keyword>
<sequence>MTGPAIHDHNDYKEFSSDAVLALKCAQWPQEENEWFQRRRLNGWPTPMQIEQAREYGCFVTPVGHPHSSECLLEWRLSFSIAERDLTRSFEDTTMHVYILLKMIKKTYIEPVIGDAFSSYHCKVCMLWMSEGTPHKLWCKENLLLCLILFISQQYEWATAGFCPDYFIVTNNIYDINIIGAVRKDLVQILRSLLSSNCTFILGIQCCDLGQRLADEFSRFDYCLTPITRETRVNHMLTIAAASLCRFSILVNIPQHYSSLVDYLDRIMYAFASLQYLQQCPLRYAIIMLLSQLGFHTATICKENAHLMSR</sequence>
<comment type="caution">
    <text evidence="3">The sequence shown here is derived from an EMBL/GenBank/DDBJ whole genome shotgun (WGS) entry which is preliminary data.</text>
</comment>
<dbReference type="PANTHER" id="PTHR10656:SF69">
    <property type="entry name" value="MAB-21-LIKE HHH_H2TH-LIKE DOMAIN-CONTAINING PROTEIN"/>
    <property type="match status" value="1"/>
</dbReference>
<dbReference type="Pfam" id="PF20266">
    <property type="entry name" value="Mab-21_C"/>
    <property type="match status" value="1"/>
</dbReference>
<accession>A0ABD3UFX7</accession>